<dbReference type="Proteomes" id="UP001178461">
    <property type="component" value="Chromosome 17"/>
</dbReference>
<dbReference type="AlphaFoldDB" id="A0AA35LID9"/>
<evidence type="ECO:0000313" key="3">
    <source>
        <dbReference type="Proteomes" id="UP001178461"/>
    </source>
</evidence>
<name>A0AA35LID9_9SAUR</name>
<dbReference type="EMBL" id="OX395142">
    <property type="protein sequence ID" value="CAI5796802.1"/>
    <property type="molecule type" value="Genomic_DNA"/>
</dbReference>
<evidence type="ECO:0000313" key="2">
    <source>
        <dbReference type="EMBL" id="CAI5796802.1"/>
    </source>
</evidence>
<dbReference type="InterPro" id="IPR042401">
    <property type="entry name" value="SPMAP2-like"/>
</dbReference>
<evidence type="ECO:0008006" key="4">
    <source>
        <dbReference type="Google" id="ProtNLM"/>
    </source>
</evidence>
<evidence type="ECO:0000256" key="1">
    <source>
        <dbReference type="ARBA" id="ARBA00022737"/>
    </source>
</evidence>
<accession>A0AA35LID9</accession>
<keyword evidence="3" id="KW-1185">Reference proteome</keyword>
<dbReference type="SMART" id="SM00705">
    <property type="entry name" value="THEG"/>
    <property type="match status" value="7"/>
</dbReference>
<dbReference type="Pfam" id="PF14912">
    <property type="entry name" value="THEG"/>
    <property type="match status" value="3"/>
</dbReference>
<keyword evidence="1" id="KW-0677">Repeat</keyword>
<dbReference type="PANTHER" id="PTHR15901">
    <property type="entry name" value="TESTICULAR HAPLOID EXPRESSED GENE PROTEIN"/>
    <property type="match status" value="1"/>
</dbReference>
<sequence length="250" mass="27814">MCRPTSRVLGLAKPKKLDANLPRRSIHLYSCGRSSEIWHRPPGLYSIIPSQRILHLAEPRRCAEMYLKKRPRSSPQWPVSSAALCWEASPRILSLSHPRSLPSSFSFPKEPETRVSRSAMHASASARIINISRPVQKRETLCYDSRYKEAPIRHVTRAALNAVASPRIIELARAKALAPGSAPDRPPEWPVSAAAKHAVASPRLGELAQPVARAATQIVQFNPEAFVVKETAKKAYCSERVKELAKPTQR</sequence>
<reference evidence="2" key="1">
    <citation type="submission" date="2022-12" db="EMBL/GenBank/DDBJ databases">
        <authorList>
            <person name="Alioto T."/>
            <person name="Alioto T."/>
            <person name="Gomez Garrido J."/>
        </authorList>
    </citation>
    <scope>NUCLEOTIDE SEQUENCE</scope>
</reference>
<dbReference type="InterPro" id="IPR006623">
    <property type="entry name" value="THEG"/>
</dbReference>
<proteinExistence type="predicted"/>
<protein>
    <recommendedName>
        <fullName evidence="4">Testicular haploid expressed gene protein-like</fullName>
    </recommendedName>
</protein>
<gene>
    <name evidence="2" type="ORF">PODLI_1B020771</name>
</gene>
<dbReference type="PANTHER" id="PTHR15901:SF15">
    <property type="entry name" value="TESTICULAR HAPLOID EXPRESSED GENE PROTEIN-LIKE"/>
    <property type="match status" value="1"/>
</dbReference>
<organism evidence="2 3">
    <name type="scientific">Podarcis lilfordi</name>
    <name type="common">Lilford's wall lizard</name>
    <dbReference type="NCBI Taxonomy" id="74358"/>
    <lineage>
        <taxon>Eukaryota</taxon>
        <taxon>Metazoa</taxon>
        <taxon>Chordata</taxon>
        <taxon>Craniata</taxon>
        <taxon>Vertebrata</taxon>
        <taxon>Euteleostomi</taxon>
        <taxon>Lepidosauria</taxon>
        <taxon>Squamata</taxon>
        <taxon>Bifurcata</taxon>
        <taxon>Unidentata</taxon>
        <taxon>Episquamata</taxon>
        <taxon>Laterata</taxon>
        <taxon>Lacertibaenia</taxon>
        <taxon>Lacertidae</taxon>
        <taxon>Podarcis</taxon>
    </lineage>
</organism>